<accession>A0A1H3KQX1</accession>
<evidence type="ECO:0000313" key="7">
    <source>
        <dbReference type="Proteomes" id="UP000199170"/>
    </source>
</evidence>
<keyword evidence="7" id="KW-1185">Reference proteome</keyword>
<organism evidence="6 7">
    <name type="scientific">Halobellus clavatus</name>
    <dbReference type="NCBI Taxonomy" id="660517"/>
    <lineage>
        <taxon>Archaea</taxon>
        <taxon>Methanobacteriati</taxon>
        <taxon>Methanobacteriota</taxon>
        <taxon>Stenosarchaea group</taxon>
        <taxon>Halobacteria</taxon>
        <taxon>Halobacteriales</taxon>
        <taxon>Haloferacaceae</taxon>
        <taxon>Halobellus</taxon>
    </lineage>
</organism>
<evidence type="ECO:0000256" key="1">
    <source>
        <dbReference type="ARBA" id="ARBA00004141"/>
    </source>
</evidence>
<dbReference type="GO" id="GO:0016020">
    <property type="term" value="C:membrane"/>
    <property type="evidence" value="ECO:0007669"/>
    <property type="project" value="UniProtKB-SubCell"/>
</dbReference>
<comment type="subcellular location">
    <subcellularLocation>
        <location evidence="1">Membrane</location>
        <topology evidence="1">Multi-pass membrane protein</topology>
    </subcellularLocation>
</comment>
<sequence length="147" mass="15050">MIPDISAMVLQLDTSANGVAFLLGRVLFGVVLAFMGLNHFQSVDQLAGYAEAKGLPAGRAAVLFSGGMLMAGGLGIAIGAYPALSAGAIALFLLVATPTIHDFWAAPPDQQQSEMTNFLKNVALLGGALAFLALSGSAWPYALNVGL</sequence>
<dbReference type="RefSeq" id="WP_089769825.1">
    <property type="nucleotide sequence ID" value="NZ_FNPB01000021.1"/>
</dbReference>
<dbReference type="EMBL" id="FNPB01000021">
    <property type="protein sequence ID" value="SDY54563.1"/>
    <property type="molecule type" value="Genomic_DNA"/>
</dbReference>
<evidence type="ECO:0000256" key="5">
    <source>
        <dbReference type="SAM" id="Phobius"/>
    </source>
</evidence>
<evidence type="ECO:0000256" key="4">
    <source>
        <dbReference type="ARBA" id="ARBA00023136"/>
    </source>
</evidence>
<proteinExistence type="predicted"/>
<keyword evidence="2 5" id="KW-0812">Transmembrane</keyword>
<reference evidence="7" key="1">
    <citation type="submission" date="2016-10" db="EMBL/GenBank/DDBJ databases">
        <authorList>
            <person name="Varghese N."/>
            <person name="Submissions S."/>
        </authorList>
    </citation>
    <scope>NUCLEOTIDE SEQUENCE [LARGE SCALE GENOMIC DNA]</scope>
    <source>
        <strain evidence="7">CGMCC 1.10118</strain>
    </source>
</reference>
<protein>
    <submittedName>
        <fullName evidence="6">Uncharacterized membrane protein YphA, DoxX/SURF4 family</fullName>
    </submittedName>
</protein>
<feature type="transmembrane region" description="Helical" evidence="5">
    <location>
        <begin position="20"/>
        <end position="40"/>
    </location>
</feature>
<evidence type="ECO:0000256" key="3">
    <source>
        <dbReference type="ARBA" id="ARBA00022989"/>
    </source>
</evidence>
<keyword evidence="4 5" id="KW-0472">Membrane</keyword>
<evidence type="ECO:0000313" key="6">
    <source>
        <dbReference type="EMBL" id="SDY54563.1"/>
    </source>
</evidence>
<dbReference type="OrthoDB" id="340328at2157"/>
<gene>
    <name evidence="6" type="ORF">SAMN04487946_12129</name>
</gene>
<dbReference type="Pfam" id="PF07681">
    <property type="entry name" value="DoxX"/>
    <property type="match status" value="1"/>
</dbReference>
<dbReference type="InterPro" id="IPR032808">
    <property type="entry name" value="DoxX"/>
</dbReference>
<keyword evidence="3 5" id="KW-1133">Transmembrane helix</keyword>
<dbReference type="STRING" id="660517.SAMN04487946_12129"/>
<dbReference type="Proteomes" id="UP000199170">
    <property type="component" value="Unassembled WGS sequence"/>
</dbReference>
<evidence type="ECO:0000256" key="2">
    <source>
        <dbReference type="ARBA" id="ARBA00022692"/>
    </source>
</evidence>
<name>A0A1H3KQX1_9EURY</name>
<dbReference type="AlphaFoldDB" id="A0A1H3KQX1"/>
<feature type="transmembrane region" description="Helical" evidence="5">
    <location>
        <begin position="118"/>
        <end position="142"/>
    </location>
</feature>